<feature type="non-terminal residue" evidence="1">
    <location>
        <position position="57"/>
    </location>
</feature>
<protein>
    <submittedName>
        <fullName evidence="1">Uncharacterized protein</fullName>
    </submittedName>
</protein>
<reference evidence="1 2" key="1">
    <citation type="journal article" date="2018" name="Front. Plant Sci.">
        <title>Red Clover (Trifolium pratense) and Zigzag Clover (T. medium) - A Picture of Genomic Similarities and Differences.</title>
        <authorList>
            <person name="Dluhosova J."/>
            <person name="Istvanek J."/>
            <person name="Nedelnik J."/>
            <person name="Repkova J."/>
        </authorList>
    </citation>
    <scope>NUCLEOTIDE SEQUENCE [LARGE SCALE GENOMIC DNA]</scope>
    <source>
        <strain evidence="2">cv. 10/8</strain>
        <tissue evidence="1">Leaf</tissue>
    </source>
</reference>
<evidence type="ECO:0000313" key="1">
    <source>
        <dbReference type="EMBL" id="MCI92053.1"/>
    </source>
</evidence>
<accession>A0A392VX41</accession>
<evidence type="ECO:0000313" key="2">
    <source>
        <dbReference type="Proteomes" id="UP000265520"/>
    </source>
</evidence>
<dbReference type="EMBL" id="LXQA011289300">
    <property type="protein sequence ID" value="MCI92053.1"/>
    <property type="molecule type" value="Genomic_DNA"/>
</dbReference>
<proteinExistence type="predicted"/>
<organism evidence="1 2">
    <name type="scientific">Trifolium medium</name>
    <dbReference type="NCBI Taxonomy" id="97028"/>
    <lineage>
        <taxon>Eukaryota</taxon>
        <taxon>Viridiplantae</taxon>
        <taxon>Streptophyta</taxon>
        <taxon>Embryophyta</taxon>
        <taxon>Tracheophyta</taxon>
        <taxon>Spermatophyta</taxon>
        <taxon>Magnoliopsida</taxon>
        <taxon>eudicotyledons</taxon>
        <taxon>Gunneridae</taxon>
        <taxon>Pentapetalae</taxon>
        <taxon>rosids</taxon>
        <taxon>fabids</taxon>
        <taxon>Fabales</taxon>
        <taxon>Fabaceae</taxon>
        <taxon>Papilionoideae</taxon>
        <taxon>50 kb inversion clade</taxon>
        <taxon>NPAAA clade</taxon>
        <taxon>Hologalegina</taxon>
        <taxon>IRL clade</taxon>
        <taxon>Trifolieae</taxon>
        <taxon>Trifolium</taxon>
    </lineage>
</organism>
<name>A0A392VX41_9FABA</name>
<dbReference type="AlphaFoldDB" id="A0A392VX41"/>
<comment type="caution">
    <text evidence="1">The sequence shown here is derived from an EMBL/GenBank/DDBJ whole genome shotgun (WGS) entry which is preliminary data.</text>
</comment>
<dbReference type="Proteomes" id="UP000265520">
    <property type="component" value="Unassembled WGS sequence"/>
</dbReference>
<keyword evidence="2" id="KW-1185">Reference proteome</keyword>
<sequence>MIPVEIHSSSWQSSIDSPLENVKAMETSVDLVDETREAGHLREFAIKRRAAKKYESK</sequence>